<dbReference type="Proteomes" id="UP000323317">
    <property type="component" value="Unassembled WGS sequence"/>
</dbReference>
<dbReference type="AlphaFoldDB" id="A0A5D4KI65"/>
<dbReference type="InterPro" id="IPR019533">
    <property type="entry name" value="Peptidase_S26"/>
</dbReference>
<feature type="domain" description="Peptidase S26" evidence="1">
    <location>
        <begin position="50"/>
        <end position="134"/>
    </location>
</feature>
<protein>
    <recommendedName>
        <fullName evidence="1">Peptidase S26 domain-containing protein</fullName>
    </recommendedName>
</protein>
<dbReference type="SUPFAM" id="SSF51306">
    <property type="entry name" value="LexA/Signal peptidase"/>
    <property type="match status" value="1"/>
</dbReference>
<dbReference type="Pfam" id="PF10502">
    <property type="entry name" value="Peptidase_S26"/>
    <property type="match status" value="1"/>
</dbReference>
<dbReference type="GO" id="GO:0004252">
    <property type="term" value="F:serine-type endopeptidase activity"/>
    <property type="evidence" value="ECO:0007669"/>
    <property type="project" value="InterPro"/>
</dbReference>
<dbReference type="Gene3D" id="2.10.109.10">
    <property type="entry name" value="Umud Fragment, subunit A"/>
    <property type="match status" value="1"/>
</dbReference>
<comment type="caution">
    <text evidence="2">The sequence shown here is derived from an EMBL/GenBank/DDBJ whole genome shotgun (WGS) entry which is preliminary data.</text>
</comment>
<dbReference type="GO" id="GO:0006465">
    <property type="term" value="P:signal peptide processing"/>
    <property type="evidence" value="ECO:0007669"/>
    <property type="project" value="InterPro"/>
</dbReference>
<evidence type="ECO:0000313" key="3">
    <source>
        <dbReference type="Proteomes" id="UP000323317"/>
    </source>
</evidence>
<name>A0A5D4KI65_9BACI</name>
<organism evidence="2 3">
    <name type="scientific">Rossellomorea vietnamensis</name>
    <dbReference type="NCBI Taxonomy" id="218284"/>
    <lineage>
        <taxon>Bacteria</taxon>
        <taxon>Bacillati</taxon>
        <taxon>Bacillota</taxon>
        <taxon>Bacilli</taxon>
        <taxon>Bacillales</taxon>
        <taxon>Bacillaceae</taxon>
        <taxon>Rossellomorea</taxon>
    </lineage>
</organism>
<reference evidence="2 3" key="1">
    <citation type="submission" date="2019-08" db="EMBL/GenBank/DDBJ databases">
        <title>Bacillus genomes from the desert of Cuatro Cienegas, Coahuila.</title>
        <authorList>
            <person name="Olmedo-Alvarez G."/>
        </authorList>
    </citation>
    <scope>NUCLEOTIDE SEQUENCE [LARGE SCALE GENOMIC DNA]</scope>
    <source>
        <strain evidence="2 3">CH40_1T</strain>
    </source>
</reference>
<accession>A0A5D4KI65</accession>
<dbReference type="EMBL" id="VTEH01000002">
    <property type="protein sequence ID" value="TYR77067.1"/>
    <property type="molecule type" value="Genomic_DNA"/>
</dbReference>
<proteinExistence type="predicted"/>
<gene>
    <name evidence="2" type="ORF">FZC79_05065</name>
</gene>
<evidence type="ECO:0000259" key="1">
    <source>
        <dbReference type="Pfam" id="PF10502"/>
    </source>
</evidence>
<dbReference type="InterPro" id="IPR036286">
    <property type="entry name" value="LexA/Signal_pep-like_sf"/>
</dbReference>
<sequence>MKRLIISILCFLPLVGCQQDNSVSGTIQDEKTNAEVEQITDTSSYTVVEYLSDGMSRGNHEYEGNVVVDEDYYKENSIERGEVVYFTTPEIDKEKYPNLNPNKMNIARVVALPGEAVEIKDGTIIVDGKRLDTFYGSTLSLGMGQD</sequence>
<evidence type="ECO:0000313" key="2">
    <source>
        <dbReference type="EMBL" id="TYR77067.1"/>
    </source>
</evidence>